<dbReference type="PROSITE" id="PS50048">
    <property type="entry name" value="ZN2_CY6_FUNGAL_2"/>
    <property type="match status" value="1"/>
</dbReference>
<evidence type="ECO:0000256" key="7">
    <source>
        <dbReference type="ARBA" id="ARBA00023242"/>
    </source>
</evidence>
<dbReference type="SMART" id="SM00066">
    <property type="entry name" value="GAL4"/>
    <property type="match status" value="1"/>
</dbReference>
<evidence type="ECO:0000256" key="2">
    <source>
        <dbReference type="ARBA" id="ARBA00022723"/>
    </source>
</evidence>
<keyword evidence="7" id="KW-0539">Nucleus</keyword>
<dbReference type="PANTHER" id="PTHR31845:SF34">
    <property type="entry name" value="TRANSCRIPTIONAL ACTIVATOR OF PROTEASES PRTT"/>
    <property type="match status" value="1"/>
</dbReference>
<feature type="region of interest" description="Disordered" evidence="8">
    <location>
        <begin position="45"/>
        <end position="71"/>
    </location>
</feature>
<dbReference type="RefSeq" id="XP_031855576.1">
    <property type="nucleotide sequence ID" value="XM_031999685.1"/>
</dbReference>
<evidence type="ECO:0000256" key="1">
    <source>
        <dbReference type="ARBA" id="ARBA00004123"/>
    </source>
</evidence>
<evidence type="ECO:0000256" key="6">
    <source>
        <dbReference type="ARBA" id="ARBA00023163"/>
    </source>
</evidence>
<dbReference type="AlphaFoldDB" id="A0A5E8C565"/>
<dbReference type="PROSITE" id="PS00463">
    <property type="entry name" value="ZN2_CY6_FUNGAL_1"/>
    <property type="match status" value="1"/>
</dbReference>
<dbReference type="GO" id="GO:0000976">
    <property type="term" value="F:transcription cis-regulatory region binding"/>
    <property type="evidence" value="ECO:0007669"/>
    <property type="project" value="TreeGrafter"/>
</dbReference>
<evidence type="ECO:0000256" key="3">
    <source>
        <dbReference type="ARBA" id="ARBA00022833"/>
    </source>
</evidence>
<gene>
    <name evidence="10" type="ORF">SAPINGB_P004970</name>
</gene>
<evidence type="ECO:0000259" key="9">
    <source>
        <dbReference type="PROSITE" id="PS50048"/>
    </source>
</evidence>
<dbReference type="GeneID" id="43583785"/>
<keyword evidence="6" id="KW-0804">Transcription</keyword>
<feature type="region of interest" description="Disordered" evidence="8">
    <location>
        <begin position="91"/>
        <end position="160"/>
    </location>
</feature>
<name>A0A5E8C565_9ASCO</name>
<evidence type="ECO:0000313" key="11">
    <source>
        <dbReference type="Proteomes" id="UP000398389"/>
    </source>
</evidence>
<evidence type="ECO:0000313" key="10">
    <source>
        <dbReference type="EMBL" id="VVT56326.1"/>
    </source>
</evidence>
<dbReference type="GO" id="GO:0008270">
    <property type="term" value="F:zinc ion binding"/>
    <property type="evidence" value="ECO:0007669"/>
    <property type="project" value="InterPro"/>
</dbReference>
<feature type="compositionally biased region" description="Pro residues" evidence="8">
    <location>
        <begin position="58"/>
        <end position="71"/>
    </location>
</feature>
<dbReference type="InterPro" id="IPR051089">
    <property type="entry name" value="prtT"/>
</dbReference>
<dbReference type="GO" id="GO:0005634">
    <property type="term" value="C:nucleus"/>
    <property type="evidence" value="ECO:0007669"/>
    <property type="project" value="UniProtKB-SubCell"/>
</dbReference>
<accession>A0A5E8C565</accession>
<reference evidence="10 11" key="1">
    <citation type="submission" date="2019-09" db="EMBL/GenBank/DDBJ databases">
        <authorList>
            <person name="Brejova B."/>
        </authorList>
    </citation>
    <scope>NUCLEOTIDE SEQUENCE [LARGE SCALE GENOMIC DNA]</scope>
</reference>
<feature type="compositionally biased region" description="Low complexity" evidence="8">
    <location>
        <begin position="113"/>
        <end position="146"/>
    </location>
</feature>
<dbReference type="SUPFAM" id="SSF57701">
    <property type="entry name" value="Zn2/Cys6 DNA-binding domain"/>
    <property type="match status" value="1"/>
</dbReference>
<evidence type="ECO:0000256" key="5">
    <source>
        <dbReference type="ARBA" id="ARBA00023125"/>
    </source>
</evidence>
<keyword evidence="2" id="KW-0479">Metal-binding</keyword>
<keyword evidence="5" id="KW-0238">DNA-binding</keyword>
<dbReference type="Proteomes" id="UP000398389">
    <property type="component" value="Unassembled WGS sequence"/>
</dbReference>
<dbReference type="InterPro" id="IPR001138">
    <property type="entry name" value="Zn2Cys6_DnaBD"/>
</dbReference>
<protein>
    <recommendedName>
        <fullName evidence="9">Zn(2)-C6 fungal-type domain-containing protein</fullName>
    </recommendedName>
</protein>
<dbReference type="GO" id="GO:0000981">
    <property type="term" value="F:DNA-binding transcription factor activity, RNA polymerase II-specific"/>
    <property type="evidence" value="ECO:0007669"/>
    <property type="project" value="InterPro"/>
</dbReference>
<evidence type="ECO:0000256" key="4">
    <source>
        <dbReference type="ARBA" id="ARBA00023015"/>
    </source>
</evidence>
<evidence type="ECO:0000256" key="8">
    <source>
        <dbReference type="SAM" id="MobiDB-lite"/>
    </source>
</evidence>
<feature type="domain" description="Zn(2)-C6 fungal-type" evidence="9">
    <location>
        <begin position="164"/>
        <end position="196"/>
    </location>
</feature>
<dbReference type="CDD" id="cd00067">
    <property type="entry name" value="GAL4"/>
    <property type="match status" value="1"/>
</dbReference>
<feature type="compositionally biased region" description="Low complexity" evidence="8">
    <location>
        <begin position="45"/>
        <end position="57"/>
    </location>
</feature>
<dbReference type="OrthoDB" id="2595934at2759"/>
<proteinExistence type="predicted"/>
<dbReference type="EMBL" id="CABVLU010000004">
    <property type="protein sequence ID" value="VVT56326.1"/>
    <property type="molecule type" value="Genomic_DNA"/>
</dbReference>
<dbReference type="Gene3D" id="4.10.240.10">
    <property type="entry name" value="Zn(2)-C6 fungal-type DNA-binding domain"/>
    <property type="match status" value="1"/>
</dbReference>
<keyword evidence="3" id="KW-0862">Zinc</keyword>
<organism evidence="10 11">
    <name type="scientific">Magnusiomyces paraingens</name>
    <dbReference type="NCBI Taxonomy" id="2606893"/>
    <lineage>
        <taxon>Eukaryota</taxon>
        <taxon>Fungi</taxon>
        <taxon>Dikarya</taxon>
        <taxon>Ascomycota</taxon>
        <taxon>Saccharomycotina</taxon>
        <taxon>Dipodascomycetes</taxon>
        <taxon>Dipodascales</taxon>
        <taxon>Dipodascaceae</taxon>
        <taxon>Magnusiomyces</taxon>
    </lineage>
</organism>
<dbReference type="PANTHER" id="PTHR31845">
    <property type="entry name" value="FINGER DOMAIN PROTEIN, PUTATIVE-RELATED"/>
    <property type="match status" value="1"/>
</dbReference>
<comment type="subcellular location">
    <subcellularLocation>
        <location evidence="1">Nucleus</location>
    </subcellularLocation>
</comment>
<feature type="region of interest" description="Disordered" evidence="8">
    <location>
        <begin position="1"/>
        <end position="26"/>
    </location>
</feature>
<keyword evidence="4" id="KW-0805">Transcription regulation</keyword>
<dbReference type="InterPro" id="IPR036864">
    <property type="entry name" value="Zn2-C6_fun-type_DNA-bd_sf"/>
</dbReference>
<sequence length="731" mass="81544">MSDSEIPEPHRKRTRLTKSPVMGPTMAYSNTHMSTLAIRNILSDTTYPPTASFTTPPSKSPPSSISPPPQGPVLASSIALVSSVMQNPSGNTLFSQVLDPSKPETTNIDEENGSQQSIPSSSSSQNNSNSNSNNNNNNNNNKSSSSTPTGAKQKATRNPRAARACFTCRKQKTRCFPAQTSRSCFRCLSLGLSCSLSTEEPEDIFPRPALPEGLIAAGNEAIEKKLDGIKIDVSQVLELLRDGYRLREEKAAAGISSESTLNYLSGANAFSNGNGTLAKISTANPVTPSFGYCSHSYKTSPFHTFGYSVRNELAPPPVRRLLNPQMVKIIENVITLQLLTRAETIRILDLFRNYYNQWVSFPADINTETLLDLMLTRSSLLLTVCCAIVIRYHEPELKQTIWKPLISKLQSDLKSTMLIVPHTIEFIQALAIMSIYASSLSDDEDVIDAWFISSIGLQHFMTKDTLGLVISFDGGESPVTAMDEITAYRVWNHLCLVHIVNCNLSGRMLVLDEIRLNQSRRTLELRACSNFDGRMVAEINLQVLIYKFIEYQQSLEEVEEELKLWHNDWGYLFEQPTTQFVETGYHFCYFLVLYHWGHRQLFAPTITQLSPISDDVARVFESMDNSTLRRMIRHGLKVLDGVLVVKDHTYFMALSDQVHFFGAHCAVMLARLVITAQSTKPEFSSSNELVTIVLRRISALAEMFKRLDNGQNSLAARYATSITETSQPLFG</sequence>
<keyword evidence="11" id="KW-1185">Reference proteome</keyword>